<gene>
    <name evidence="1" type="ORF">GCM10007028_31010</name>
</gene>
<dbReference type="AlphaFoldDB" id="A0A918RB75"/>
<keyword evidence="2" id="KW-1185">Reference proteome</keyword>
<name>A0A918RB75_9FLAO</name>
<sequence>MKINRTHIIFKVLTLGLVLTLSFPIAFKFAHIFEHHKHEICSGESSTHIHKVDLDCEFQKFQFNTNFNISLAVFELFQIKKGTSKILSQYSFLSKYQRLHFSLRGPPSLV</sequence>
<reference evidence="1" key="2">
    <citation type="submission" date="2020-09" db="EMBL/GenBank/DDBJ databases">
        <authorList>
            <person name="Sun Q."/>
            <person name="Kim S."/>
        </authorList>
    </citation>
    <scope>NUCLEOTIDE SEQUENCE</scope>
    <source>
        <strain evidence="1">KCTC 12710</strain>
    </source>
</reference>
<reference evidence="1" key="1">
    <citation type="journal article" date="2014" name="Int. J. Syst. Evol. Microbiol.">
        <title>Complete genome sequence of Corynebacterium casei LMG S-19264T (=DSM 44701T), isolated from a smear-ripened cheese.</title>
        <authorList>
            <consortium name="US DOE Joint Genome Institute (JGI-PGF)"/>
            <person name="Walter F."/>
            <person name="Albersmeier A."/>
            <person name="Kalinowski J."/>
            <person name="Ruckert C."/>
        </authorList>
    </citation>
    <scope>NUCLEOTIDE SEQUENCE</scope>
    <source>
        <strain evidence="1">KCTC 12710</strain>
    </source>
</reference>
<comment type="caution">
    <text evidence="1">The sequence shown here is derived from an EMBL/GenBank/DDBJ whole genome shotgun (WGS) entry which is preliminary data.</text>
</comment>
<accession>A0A918RB75</accession>
<proteinExistence type="predicted"/>
<organism evidence="1 2">
    <name type="scientific">Algibacter mikhailovii</name>
    <dbReference type="NCBI Taxonomy" id="425498"/>
    <lineage>
        <taxon>Bacteria</taxon>
        <taxon>Pseudomonadati</taxon>
        <taxon>Bacteroidota</taxon>
        <taxon>Flavobacteriia</taxon>
        <taxon>Flavobacteriales</taxon>
        <taxon>Flavobacteriaceae</taxon>
        <taxon>Algibacter</taxon>
    </lineage>
</organism>
<evidence type="ECO:0000313" key="2">
    <source>
        <dbReference type="Proteomes" id="UP000636004"/>
    </source>
</evidence>
<evidence type="ECO:0000313" key="1">
    <source>
        <dbReference type="EMBL" id="GGZ90493.1"/>
    </source>
</evidence>
<dbReference type="Proteomes" id="UP000636004">
    <property type="component" value="Unassembled WGS sequence"/>
</dbReference>
<dbReference type="EMBL" id="BMWZ01000008">
    <property type="protein sequence ID" value="GGZ90493.1"/>
    <property type="molecule type" value="Genomic_DNA"/>
</dbReference>
<protein>
    <submittedName>
        <fullName evidence="1">Uncharacterized protein</fullName>
    </submittedName>
</protein>